<gene>
    <name evidence="1" type="ORF">GCM10009682_02370</name>
</gene>
<dbReference type="Proteomes" id="UP001500218">
    <property type="component" value="Unassembled WGS sequence"/>
</dbReference>
<evidence type="ECO:0008006" key="3">
    <source>
        <dbReference type="Google" id="ProtNLM"/>
    </source>
</evidence>
<name>A0ABP4XLP5_9ACTN</name>
<evidence type="ECO:0000313" key="2">
    <source>
        <dbReference type="Proteomes" id="UP001500218"/>
    </source>
</evidence>
<reference evidence="2" key="1">
    <citation type="journal article" date="2019" name="Int. J. Syst. Evol. Microbiol.">
        <title>The Global Catalogue of Microorganisms (GCM) 10K type strain sequencing project: providing services to taxonomists for standard genome sequencing and annotation.</title>
        <authorList>
            <consortium name="The Broad Institute Genomics Platform"/>
            <consortium name="The Broad Institute Genome Sequencing Center for Infectious Disease"/>
            <person name="Wu L."/>
            <person name="Ma J."/>
        </authorList>
    </citation>
    <scope>NUCLEOTIDE SEQUENCE [LARGE SCALE GENOMIC DNA]</scope>
    <source>
        <strain evidence="2">JCM 13250</strain>
    </source>
</reference>
<keyword evidence="2" id="KW-1185">Reference proteome</keyword>
<organism evidence="1 2">
    <name type="scientific">Luedemannella flava</name>
    <dbReference type="NCBI Taxonomy" id="349316"/>
    <lineage>
        <taxon>Bacteria</taxon>
        <taxon>Bacillati</taxon>
        <taxon>Actinomycetota</taxon>
        <taxon>Actinomycetes</taxon>
        <taxon>Micromonosporales</taxon>
        <taxon>Micromonosporaceae</taxon>
        <taxon>Luedemannella</taxon>
    </lineage>
</organism>
<comment type="caution">
    <text evidence="1">The sequence shown here is derived from an EMBL/GenBank/DDBJ whole genome shotgun (WGS) entry which is preliminary data.</text>
</comment>
<dbReference type="RefSeq" id="WP_344125243.1">
    <property type="nucleotide sequence ID" value="NZ_BAAALT010000003.1"/>
</dbReference>
<dbReference type="EMBL" id="BAAALT010000003">
    <property type="protein sequence ID" value="GAA1783764.1"/>
    <property type="molecule type" value="Genomic_DNA"/>
</dbReference>
<evidence type="ECO:0000313" key="1">
    <source>
        <dbReference type="EMBL" id="GAA1783764.1"/>
    </source>
</evidence>
<accession>A0ABP4XLP5</accession>
<proteinExistence type="predicted"/>
<sequence>MAETVMLMFSFFEHDWDESLDGPDAMNAELMRRVTEGQWTPHTGYQPDADDIATIEELTERACESINEWDVPDDAVRVPIEKLRAIIDAGGWTFVAGRFMEFEGHHNDTEFVVKLTR</sequence>
<protein>
    <recommendedName>
        <fullName evidence="3">Halobacterial output domain-containing protein</fullName>
    </recommendedName>
</protein>